<dbReference type="RefSeq" id="WP_164363766.1">
    <property type="nucleotide sequence ID" value="NZ_CP066776.1"/>
</dbReference>
<keyword evidence="1" id="KW-0812">Transmembrane</keyword>
<dbReference type="EMBL" id="CP066776">
    <property type="protein sequence ID" value="QQL44559.1"/>
    <property type="molecule type" value="Genomic_DNA"/>
</dbReference>
<proteinExistence type="predicted"/>
<feature type="transmembrane region" description="Helical" evidence="1">
    <location>
        <begin position="133"/>
        <end position="153"/>
    </location>
</feature>
<name>A0A7T7JBZ1_9BACT</name>
<feature type="transmembrane region" description="Helical" evidence="1">
    <location>
        <begin position="200"/>
        <end position="223"/>
    </location>
</feature>
<gene>
    <name evidence="2" type="ORF">G3M56_011810</name>
</gene>
<reference evidence="2 3" key="1">
    <citation type="submission" date="2020-12" db="EMBL/GenBank/DDBJ databases">
        <title>Sulforoseuscoccus oceanibium gen. nov., sp. nov., a representative of the phylum Verrucomicrobia with special cytoplasmic membrane, and proposal of Sulforoseuscoccusaceae fam. nov.</title>
        <authorList>
            <person name="Xi F."/>
        </authorList>
    </citation>
    <scope>NUCLEOTIDE SEQUENCE [LARGE SCALE GENOMIC DNA]</scope>
    <source>
        <strain evidence="2 3">T37</strain>
    </source>
</reference>
<keyword evidence="3" id="KW-1185">Reference proteome</keyword>
<dbReference type="AlphaFoldDB" id="A0A7T7JBZ1"/>
<keyword evidence="1" id="KW-1133">Transmembrane helix</keyword>
<dbReference type="Proteomes" id="UP000475117">
    <property type="component" value="Chromosome"/>
</dbReference>
<sequence>MVNIQTWHRICLSAYLIFPSILAVWMLPKDSPWQLAAIIGIGWGLFIAVTGAVIGVIFTFGKLRFGCPRCHAPSLATGGGRTMGLQCPRCGILELQPGRLSGLYVQPKKRPSQLAEKLRLAPISPLLAPMRHWFAFSIIFSPVVASVIAASVIHRFSFIYLLIPGFWCYAVGGFIIAAIASGQISDNQGTATRTQSPLRFWSKVGLWSLFYLFAAASPIGIALQESAK</sequence>
<evidence type="ECO:0000313" key="2">
    <source>
        <dbReference type="EMBL" id="QQL44559.1"/>
    </source>
</evidence>
<feature type="transmembrane region" description="Helical" evidence="1">
    <location>
        <begin position="159"/>
        <end position="180"/>
    </location>
</feature>
<accession>A0A7T7JBZ1</accession>
<keyword evidence="1" id="KW-0472">Membrane</keyword>
<feature type="transmembrane region" description="Helical" evidence="1">
    <location>
        <begin position="33"/>
        <end position="60"/>
    </location>
</feature>
<organism evidence="2 3">
    <name type="scientific">Sulfuriroseicoccus oceanibius</name>
    <dbReference type="NCBI Taxonomy" id="2707525"/>
    <lineage>
        <taxon>Bacteria</taxon>
        <taxon>Pseudomonadati</taxon>
        <taxon>Verrucomicrobiota</taxon>
        <taxon>Verrucomicrobiia</taxon>
        <taxon>Verrucomicrobiales</taxon>
        <taxon>Verrucomicrobiaceae</taxon>
        <taxon>Sulfuriroseicoccus</taxon>
    </lineage>
</organism>
<feature type="transmembrane region" description="Helical" evidence="1">
    <location>
        <begin position="7"/>
        <end position="27"/>
    </location>
</feature>
<evidence type="ECO:0000256" key="1">
    <source>
        <dbReference type="SAM" id="Phobius"/>
    </source>
</evidence>
<protein>
    <submittedName>
        <fullName evidence="2">Uncharacterized protein</fullName>
    </submittedName>
</protein>
<evidence type="ECO:0000313" key="3">
    <source>
        <dbReference type="Proteomes" id="UP000475117"/>
    </source>
</evidence>
<dbReference type="KEGG" id="soa:G3M56_011810"/>